<dbReference type="EMBL" id="VWFO01000680">
    <property type="protein sequence ID" value="KAA4645908.1"/>
    <property type="molecule type" value="Genomic_DNA"/>
</dbReference>
<feature type="non-terminal residue" evidence="1">
    <location>
        <position position="1"/>
    </location>
</feature>
<accession>A0A642C293</accession>
<evidence type="ECO:0000313" key="1">
    <source>
        <dbReference type="EMBL" id="KAA4645908.1"/>
    </source>
</evidence>
<dbReference type="AlphaFoldDB" id="A0A642C293"/>
<gene>
    <name evidence="1" type="ORF">F3B98_32695</name>
</gene>
<dbReference type="Proteomes" id="UP000435985">
    <property type="component" value="Unassembled WGS sequence"/>
</dbReference>
<proteinExistence type="predicted"/>
<evidence type="ECO:0000313" key="2">
    <source>
        <dbReference type="Proteomes" id="UP000435985"/>
    </source>
</evidence>
<protein>
    <submittedName>
        <fullName evidence="1">Uncharacterized protein</fullName>
    </submittedName>
</protein>
<sequence length="228" mass="26337">GNAFDIFPPERIRPAMKKYTLRCAEQIAKDFTSVNFGWVNYLAPNDKTIGMQPDMYEYICSKAVAWNSPISLVGNLKELQNHPRTEDNLRVIKMWEEAKLQGVLTDKQKELLKNPEQEYLLMKDKKGNYQLYPYRQITKDDEKPIRAFIFQKAGRTCIIYWHMNGTGQLTLDIEKNKLSLMNESGKRIPIRSAGSKSILPAAGRLILETALPQEEVIKLFRKSIEIIK</sequence>
<reference evidence="1 2" key="1">
    <citation type="journal article" date="2019" name="Nat. Med.">
        <title>A library of human gut bacterial isolates paired with longitudinal multiomics data enables mechanistic microbiome research.</title>
        <authorList>
            <person name="Poyet M."/>
            <person name="Groussin M."/>
            <person name="Gibbons S.M."/>
            <person name="Avila-Pacheco J."/>
            <person name="Jiang X."/>
            <person name="Kearney S.M."/>
            <person name="Perrotta A.R."/>
            <person name="Berdy B."/>
            <person name="Zhao S."/>
            <person name="Lieberman T.D."/>
            <person name="Swanson P.K."/>
            <person name="Smith M."/>
            <person name="Roesemann S."/>
            <person name="Alexander J.E."/>
            <person name="Rich S.A."/>
            <person name="Livny J."/>
            <person name="Vlamakis H."/>
            <person name="Clish C."/>
            <person name="Bullock K."/>
            <person name="Deik A."/>
            <person name="Scott J."/>
            <person name="Pierce K.A."/>
            <person name="Xavier R.J."/>
            <person name="Alm E.J."/>
        </authorList>
    </citation>
    <scope>NUCLEOTIDE SEQUENCE [LARGE SCALE GENOMIC DNA]</scope>
    <source>
        <strain evidence="1 2">BIOML-A14</strain>
    </source>
</reference>
<organism evidence="1 2">
    <name type="scientific">Bacteroides ovatus</name>
    <dbReference type="NCBI Taxonomy" id="28116"/>
    <lineage>
        <taxon>Bacteria</taxon>
        <taxon>Pseudomonadati</taxon>
        <taxon>Bacteroidota</taxon>
        <taxon>Bacteroidia</taxon>
        <taxon>Bacteroidales</taxon>
        <taxon>Bacteroidaceae</taxon>
        <taxon>Bacteroides</taxon>
    </lineage>
</organism>
<comment type="caution">
    <text evidence="1">The sequence shown here is derived from an EMBL/GenBank/DDBJ whole genome shotgun (WGS) entry which is preliminary data.</text>
</comment>
<name>A0A642C293_BACOV</name>